<dbReference type="SMART" id="SM01126">
    <property type="entry name" value="DDE_Tnp_IS1595"/>
    <property type="match status" value="1"/>
</dbReference>
<dbReference type="InterPro" id="IPR053164">
    <property type="entry name" value="IS1016-like_transposase"/>
</dbReference>
<dbReference type="RefSeq" id="WP_106380947.1">
    <property type="nucleotide sequence ID" value="NZ_NIGF01000018.1"/>
</dbReference>
<dbReference type="Pfam" id="PF12760">
    <property type="entry name" value="Zn_ribbon_IS1595"/>
    <property type="match status" value="1"/>
</dbReference>
<dbReference type="PANTHER" id="PTHR47163:SF2">
    <property type="entry name" value="SI:DKEY-17M8.2"/>
    <property type="match status" value="1"/>
</dbReference>
<keyword evidence="3" id="KW-1185">Reference proteome</keyword>
<reference evidence="2 3" key="1">
    <citation type="journal article" date="2018" name="Syst. Appl. Microbiol.">
        <title>Abditibacterium utsteinense sp. nov., the first cultivated member of candidate phylum FBP, isolated from ice-free Antarctic soil samples.</title>
        <authorList>
            <person name="Tahon G."/>
            <person name="Tytgat B."/>
            <person name="Lebbe L."/>
            <person name="Carlier A."/>
            <person name="Willems A."/>
        </authorList>
    </citation>
    <scope>NUCLEOTIDE SEQUENCE [LARGE SCALE GENOMIC DNA]</scope>
    <source>
        <strain evidence="2 3">LMG 29911</strain>
    </source>
</reference>
<organism evidence="2 3">
    <name type="scientific">Abditibacterium utsteinense</name>
    <dbReference type="NCBI Taxonomy" id="1960156"/>
    <lineage>
        <taxon>Bacteria</taxon>
        <taxon>Pseudomonadati</taxon>
        <taxon>Abditibacteriota</taxon>
        <taxon>Abditibacteriia</taxon>
        <taxon>Abditibacteriales</taxon>
        <taxon>Abditibacteriaceae</taxon>
        <taxon>Abditibacterium</taxon>
    </lineage>
</organism>
<dbReference type="EMBL" id="NIGF01000018">
    <property type="protein sequence ID" value="PQV62956.1"/>
    <property type="molecule type" value="Genomic_DNA"/>
</dbReference>
<name>A0A2S8SQA0_9BACT</name>
<dbReference type="PANTHER" id="PTHR47163">
    <property type="entry name" value="DDE_TNP_IS1595 DOMAIN-CONTAINING PROTEIN"/>
    <property type="match status" value="1"/>
</dbReference>
<dbReference type="InterPro" id="IPR024445">
    <property type="entry name" value="Tnp_ISXO2-like"/>
</dbReference>
<protein>
    <submittedName>
        <fullName evidence="2">Transposase</fullName>
    </submittedName>
</protein>
<feature type="domain" description="ISXO2-like transposase" evidence="1">
    <location>
        <begin position="127"/>
        <end position="276"/>
    </location>
</feature>
<evidence type="ECO:0000313" key="2">
    <source>
        <dbReference type="EMBL" id="PQV62956.1"/>
    </source>
</evidence>
<sequence length="309" mass="34924">MESPQTLREAIVHFSDPDVCLDFVKQIRWADGVVCPCCQSKDVSFLNTRRIWKCKGCKKQFSAKVGTIFEDSPIGFEKWLPALWLIASAKNGISSYELHRALGVTQKTAWFMLHRIRLAMQNGSIEKMSGEVEADETFIGGKAKNMHKGKRKATGRGASGKAVVMGVLERNERGKSKVKAKHVKNTARATLHKEIAANVEHGSLVCTDALPSYQNLDSRYVHKAVDHAVCYVVENVHTNGLENFWCLLKRTLRGTYVSVNEEHLFRYLDEQAFRFNEREGNDADRFLKVLRGVEGKRLTYEQLTDCLSA</sequence>
<gene>
    <name evidence="2" type="ORF">B1R32_11854</name>
</gene>
<evidence type="ECO:0000259" key="1">
    <source>
        <dbReference type="SMART" id="SM01126"/>
    </source>
</evidence>
<proteinExistence type="predicted"/>
<accession>A0A2S8SQA0</accession>
<dbReference type="Proteomes" id="UP000237684">
    <property type="component" value="Unassembled WGS sequence"/>
</dbReference>
<dbReference type="InParanoid" id="A0A2S8SQA0"/>
<dbReference type="Pfam" id="PF12762">
    <property type="entry name" value="DDE_Tnp_IS1595"/>
    <property type="match status" value="1"/>
</dbReference>
<dbReference type="NCBIfam" id="NF033547">
    <property type="entry name" value="transpos_IS1595"/>
    <property type="match status" value="1"/>
</dbReference>
<evidence type="ECO:0000313" key="3">
    <source>
        <dbReference type="Proteomes" id="UP000237684"/>
    </source>
</evidence>
<dbReference type="AlphaFoldDB" id="A0A2S8SQA0"/>
<dbReference type="OrthoDB" id="9783459at2"/>
<dbReference type="InterPro" id="IPR024442">
    <property type="entry name" value="Transposase_Zn_ribbon"/>
</dbReference>
<comment type="caution">
    <text evidence="2">The sequence shown here is derived from an EMBL/GenBank/DDBJ whole genome shotgun (WGS) entry which is preliminary data.</text>
</comment>